<reference evidence="1" key="1">
    <citation type="submission" date="2022-11" db="EMBL/GenBank/DDBJ databases">
        <title>Centuries of genome instability and evolution in soft-shell clam transmissible cancer (bioRxiv).</title>
        <authorList>
            <person name="Hart S.F.M."/>
            <person name="Yonemitsu M.A."/>
            <person name="Giersch R.M."/>
            <person name="Beal B.F."/>
            <person name="Arriagada G."/>
            <person name="Davis B.W."/>
            <person name="Ostrander E.A."/>
            <person name="Goff S.P."/>
            <person name="Metzger M.J."/>
        </authorList>
    </citation>
    <scope>NUCLEOTIDE SEQUENCE</scope>
    <source>
        <strain evidence="1">MELC-2E11</strain>
        <tissue evidence="1">Siphon/mantle</tissue>
    </source>
</reference>
<sequence>MTIQAGLDENRITLALKPESASNWCETLDVDTKAALAGTGTQYMVIDLGGGTADISIHKKSQGGTLKGIHQPTGGPWGGIYIDVSNIKFLELVFGEKAITALKTEEIADYFDVIREFETKKHASREPRVRDRPGCELLGKLVTELTRDIPLSELANDTTFMFGGTELLVKKRVIKTGQEEILKHDCLK</sequence>
<evidence type="ECO:0000313" key="2">
    <source>
        <dbReference type="Proteomes" id="UP001164746"/>
    </source>
</evidence>
<dbReference type="InterPro" id="IPR043129">
    <property type="entry name" value="ATPase_NBD"/>
</dbReference>
<keyword evidence="2" id="KW-1185">Reference proteome</keyword>
<gene>
    <name evidence="1" type="ORF">MAR_012133</name>
</gene>
<accession>A0ABY7FYQ6</accession>
<dbReference type="EMBL" id="CP111025">
    <property type="protein sequence ID" value="WAR26429.1"/>
    <property type="molecule type" value="Genomic_DNA"/>
</dbReference>
<evidence type="ECO:0000313" key="1">
    <source>
        <dbReference type="EMBL" id="WAR26429.1"/>
    </source>
</evidence>
<dbReference type="SUPFAM" id="SSF53067">
    <property type="entry name" value="Actin-like ATPase domain"/>
    <property type="match status" value="1"/>
</dbReference>
<proteinExistence type="predicted"/>
<dbReference type="Proteomes" id="UP001164746">
    <property type="component" value="Chromosome 14"/>
</dbReference>
<protein>
    <submittedName>
        <fullName evidence="1">HS12B-like protein</fullName>
    </submittedName>
</protein>
<name>A0ABY7FYQ6_MYAAR</name>
<dbReference type="PANTHER" id="PTHR14187">
    <property type="entry name" value="ALPHA KINASE/ELONGATION FACTOR 2 KINASE"/>
    <property type="match status" value="1"/>
</dbReference>
<organism evidence="1 2">
    <name type="scientific">Mya arenaria</name>
    <name type="common">Soft-shell clam</name>
    <dbReference type="NCBI Taxonomy" id="6604"/>
    <lineage>
        <taxon>Eukaryota</taxon>
        <taxon>Metazoa</taxon>
        <taxon>Spiralia</taxon>
        <taxon>Lophotrochozoa</taxon>
        <taxon>Mollusca</taxon>
        <taxon>Bivalvia</taxon>
        <taxon>Autobranchia</taxon>
        <taxon>Heteroconchia</taxon>
        <taxon>Euheterodonta</taxon>
        <taxon>Imparidentia</taxon>
        <taxon>Neoheterodontei</taxon>
        <taxon>Myida</taxon>
        <taxon>Myoidea</taxon>
        <taxon>Myidae</taxon>
        <taxon>Mya</taxon>
    </lineage>
</organism>
<dbReference type="PANTHER" id="PTHR14187:SF5">
    <property type="entry name" value="HEAT SHOCK 70 KDA PROTEIN 12A"/>
    <property type="match status" value="1"/>
</dbReference>